<dbReference type="InterPro" id="IPR016024">
    <property type="entry name" value="ARM-type_fold"/>
</dbReference>
<dbReference type="Pfam" id="PF08713">
    <property type="entry name" value="DNA_alkylation"/>
    <property type="match status" value="1"/>
</dbReference>
<dbReference type="SUPFAM" id="SSF48371">
    <property type="entry name" value="ARM repeat"/>
    <property type="match status" value="1"/>
</dbReference>
<protein>
    <submittedName>
        <fullName evidence="1">DNA alkylation repair protein</fullName>
    </submittedName>
</protein>
<evidence type="ECO:0000313" key="1">
    <source>
        <dbReference type="EMBL" id="MFC3569490.1"/>
    </source>
</evidence>
<dbReference type="Proteomes" id="UP001595596">
    <property type="component" value="Unassembled WGS sequence"/>
</dbReference>
<reference evidence="2" key="1">
    <citation type="journal article" date="2019" name="Int. J. Syst. Evol. Microbiol.">
        <title>The Global Catalogue of Microorganisms (GCM) 10K type strain sequencing project: providing services to taxonomists for standard genome sequencing and annotation.</title>
        <authorList>
            <consortium name="The Broad Institute Genomics Platform"/>
            <consortium name="The Broad Institute Genome Sequencing Center for Infectious Disease"/>
            <person name="Wu L."/>
            <person name="Ma J."/>
        </authorList>
    </citation>
    <scope>NUCLEOTIDE SEQUENCE [LARGE SCALE GENOMIC DNA]</scope>
    <source>
        <strain evidence="2">VKM B-3226</strain>
    </source>
</reference>
<gene>
    <name evidence="1" type="ORF">ACFOMP_08510</name>
</gene>
<keyword evidence="2" id="KW-1185">Reference proteome</keyword>
<dbReference type="EMBL" id="JBHRXE010000019">
    <property type="protein sequence ID" value="MFC3569490.1"/>
    <property type="molecule type" value="Genomic_DNA"/>
</dbReference>
<name>A0ABV7S022_9RHOB</name>
<dbReference type="Gene3D" id="1.25.10.90">
    <property type="match status" value="1"/>
</dbReference>
<accession>A0ABV7S022</accession>
<evidence type="ECO:0000313" key="2">
    <source>
        <dbReference type="Proteomes" id="UP001595596"/>
    </source>
</evidence>
<comment type="caution">
    <text evidence="1">The sequence shown here is derived from an EMBL/GenBank/DDBJ whole genome shotgun (WGS) entry which is preliminary data.</text>
</comment>
<organism evidence="1 2">
    <name type="scientific">Paracoccus simplex</name>
    <dbReference type="NCBI Taxonomy" id="2086346"/>
    <lineage>
        <taxon>Bacteria</taxon>
        <taxon>Pseudomonadati</taxon>
        <taxon>Pseudomonadota</taxon>
        <taxon>Alphaproteobacteria</taxon>
        <taxon>Rhodobacterales</taxon>
        <taxon>Paracoccaceae</taxon>
        <taxon>Paracoccus</taxon>
    </lineage>
</organism>
<proteinExistence type="predicted"/>
<dbReference type="CDD" id="cd06561">
    <property type="entry name" value="AlkD_like"/>
    <property type="match status" value="1"/>
</dbReference>
<dbReference type="PANTHER" id="PTHR34070:SF1">
    <property type="entry name" value="DNA ALKYLATION REPAIR PROTEIN"/>
    <property type="match status" value="1"/>
</dbReference>
<dbReference type="PANTHER" id="PTHR34070">
    <property type="entry name" value="ARMADILLO-TYPE FOLD"/>
    <property type="match status" value="1"/>
</dbReference>
<sequence length="236" mass="27250">MRELDELKARGDAVKAAEMAAYHKAPRVYLGVSVPEIDTLARAWREGREVPARVDLARRLWDSDVHEARIAAAKLLTQARIRPDEPVWRLIAGWVPQFDGWAIADHAMKAGERRLLAEPARLDEVALWLDHPSLWVRRAALVGTLPWTRIRNPKPQDLARRERVLSWLERLADDREWFIQKAIGSWLRDLSKHDPQRVRDWLAAHGPRLKPFARREAGRWLPENRKDAPGNGDQLP</sequence>
<dbReference type="RefSeq" id="WP_379029635.1">
    <property type="nucleotide sequence ID" value="NZ_JBHRXE010000019.1"/>
</dbReference>
<dbReference type="InterPro" id="IPR014825">
    <property type="entry name" value="DNA_alkylation"/>
</dbReference>